<evidence type="ECO:0008006" key="4">
    <source>
        <dbReference type="Google" id="ProtNLM"/>
    </source>
</evidence>
<evidence type="ECO:0000256" key="1">
    <source>
        <dbReference type="SAM" id="MobiDB-lite"/>
    </source>
</evidence>
<dbReference type="Proteomes" id="UP000321157">
    <property type="component" value="Unassembled WGS sequence"/>
</dbReference>
<protein>
    <recommendedName>
        <fullName evidence="4">Phage virion morphogenesis protein</fullName>
    </recommendedName>
</protein>
<accession>A0A511V6S3</accession>
<dbReference type="InterPro" id="IPR006522">
    <property type="entry name" value="Phage_virion_morphogenesis"/>
</dbReference>
<sequence length="179" mass="19817">MAAEGVRVEGDWSRLFETLRDLNLSKSELRMLNAQIAQIVAEGSKERFETERSPEGEPWEPLSPATLIARARRRTRRKDGSSGYRTKRGKVSKRAERIVANGKPLKDTGRLMRSIATKATSEGAAIGTNLVQAAIQQLGGKAGRGKKVEIPARPFLGVSSSEEADIMELIQEFIRERVQ</sequence>
<keyword evidence="3" id="KW-1185">Reference proteome</keyword>
<feature type="region of interest" description="Disordered" evidence="1">
    <location>
        <begin position="43"/>
        <end position="94"/>
    </location>
</feature>
<dbReference type="AlphaFoldDB" id="A0A511V6S3"/>
<name>A0A511V6S3_9BACL</name>
<dbReference type="OrthoDB" id="1807756at2"/>
<evidence type="ECO:0000313" key="3">
    <source>
        <dbReference type="Proteomes" id="UP000321157"/>
    </source>
</evidence>
<dbReference type="Pfam" id="PF05069">
    <property type="entry name" value="Phage_tail_S"/>
    <property type="match status" value="2"/>
</dbReference>
<dbReference type="RefSeq" id="WP_111154031.1">
    <property type="nucleotide sequence ID" value="NZ_BJXX01000056.1"/>
</dbReference>
<reference evidence="2 3" key="1">
    <citation type="submission" date="2019-07" db="EMBL/GenBank/DDBJ databases">
        <title>Whole genome shotgun sequence of Aneurinibacillus danicus NBRC 102444.</title>
        <authorList>
            <person name="Hosoyama A."/>
            <person name="Uohara A."/>
            <person name="Ohji S."/>
            <person name="Ichikawa N."/>
        </authorList>
    </citation>
    <scope>NUCLEOTIDE SEQUENCE [LARGE SCALE GENOMIC DNA]</scope>
    <source>
        <strain evidence="2 3">NBRC 102444</strain>
    </source>
</reference>
<proteinExistence type="predicted"/>
<dbReference type="EMBL" id="BJXX01000056">
    <property type="protein sequence ID" value="GEN33851.1"/>
    <property type="molecule type" value="Genomic_DNA"/>
</dbReference>
<organism evidence="2 3">
    <name type="scientific">Aneurinibacillus danicus</name>
    <dbReference type="NCBI Taxonomy" id="267746"/>
    <lineage>
        <taxon>Bacteria</taxon>
        <taxon>Bacillati</taxon>
        <taxon>Bacillota</taxon>
        <taxon>Bacilli</taxon>
        <taxon>Bacillales</taxon>
        <taxon>Paenibacillaceae</taxon>
        <taxon>Aneurinibacillus group</taxon>
        <taxon>Aneurinibacillus</taxon>
    </lineage>
</organism>
<evidence type="ECO:0000313" key="2">
    <source>
        <dbReference type="EMBL" id="GEN33851.1"/>
    </source>
</evidence>
<gene>
    <name evidence="2" type="ORF">ADA01nite_13110</name>
</gene>
<dbReference type="NCBIfam" id="TIGR01635">
    <property type="entry name" value="tail_comp_S"/>
    <property type="match status" value="1"/>
</dbReference>
<comment type="caution">
    <text evidence="2">The sequence shown here is derived from an EMBL/GenBank/DDBJ whole genome shotgun (WGS) entry which is preliminary data.</text>
</comment>
<feature type="compositionally biased region" description="Basic and acidic residues" evidence="1">
    <location>
        <begin position="43"/>
        <end position="55"/>
    </location>
</feature>